<dbReference type="EMBL" id="QEAP01000872">
    <property type="protein sequence ID" value="TPX54850.1"/>
    <property type="molecule type" value="Genomic_DNA"/>
</dbReference>
<sequence length="719" mass="81747">MQHMALDELNFYRKLLQMDPLTSMDAFKPSADHAIVEPSACLGPITRSAAFETMPPEILDRIVQFVDGKSIQSLCHAIPYCKYISTAMFDFAHRFPKERYTPSKLWPDMYFPKFKNTESKKTDFPIQHMHAAGVYSRIISKHGGNVLVPCSKDVFNYLGALPEVLSVFPGDINTSSAWAAFLRQLADSNKRIRSCTVRISLLWGGELPVVVQEALPRISGLEYLQVDRPRDAREQNSFSRCVNLEELSFARLMYLENPVGLVDRILRRIKGSRIRKVWHADHIQSLHQRALGKLNFYRKLLQLHPLTSMDAFRTSRIQPTSCIGSINRSASFETMPPEILNRIVQYVDSKSILPLCHSLPYYKYISRAMFDFARPFPNERYTPSELWPDMQLPIFQNEESETTEFPIKHLQAAKVYSRIISKHCGNVHVPCSKNALNYLDALPDAVFVCPGDDSSPSGWTKFLHGLADANKQIISCTVIVSSDYYNWCEVAHQLKRLQVPALIWNDEDYFPTGIEEALPFISGLKYLEVYSPREMPNGTSLSRCLDLEEISFSQLLYEDTEDLVEGILEEIKGSRIRKVSCKIPATTKHYGPATFLKALKTISSDFLKHGWHKELQSDGRKSNAGGSQSSADADRVVMAYLRERGYKNAEAALNADTKGAVSSGSQIHSQNIEASIPDFLLFYSETEANNPNAYQHSYARLCRWVKDSLEKYRVRFLLS</sequence>
<proteinExistence type="predicted"/>
<evidence type="ECO:0000313" key="1">
    <source>
        <dbReference type="EMBL" id="TPX54850.1"/>
    </source>
</evidence>
<dbReference type="Proteomes" id="UP000320333">
    <property type="component" value="Unassembled WGS sequence"/>
</dbReference>
<keyword evidence="2" id="KW-1185">Reference proteome</keyword>
<dbReference type="AlphaFoldDB" id="A0A507DVD6"/>
<name>A0A507DVD6_9FUNG</name>
<comment type="caution">
    <text evidence="1">The sequence shown here is derived from an EMBL/GenBank/DDBJ whole genome shotgun (WGS) entry which is preliminary data.</text>
</comment>
<reference evidence="1 2" key="1">
    <citation type="journal article" date="2019" name="Sci. Rep.">
        <title>Comparative genomics of chytrid fungi reveal insights into the obligate biotrophic and pathogenic lifestyle of Synchytrium endobioticum.</title>
        <authorList>
            <person name="van de Vossenberg B.T.L.H."/>
            <person name="Warris S."/>
            <person name="Nguyen H.D.T."/>
            <person name="van Gent-Pelzer M.P.E."/>
            <person name="Joly D.L."/>
            <person name="van de Geest H.C."/>
            <person name="Bonants P.J.M."/>
            <person name="Smith D.S."/>
            <person name="Levesque C.A."/>
            <person name="van der Lee T.A.J."/>
        </authorList>
    </citation>
    <scope>NUCLEOTIDE SEQUENCE [LARGE SCALE GENOMIC DNA]</scope>
    <source>
        <strain evidence="1 2">CBS 675.73</strain>
    </source>
</reference>
<organism evidence="1 2">
    <name type="scientific">Chytriomyces confervae</name>
    <dbReference type="NCBI Taxonomy" id="246404"/>
    <lineage>
        <taxon>Eukaryota</taxon>
        <taxon>Fungi</taxon>
        <taxon>Fungi incertae sedis</taxon>
        <taxon>Chytridiomycota</taxon>
        <taxon>Chytridiomycota incertae sedis</taxon>
        <taxon>Chytridiomycetes</taxon>
        <taxon>Chytridiales</taxon>
        <taxon>Chytriomycetaceae</taxon>
        <taxon>Chytriomyces</taxon>
    </lineage>
</organism>
<dbReference type="OrthoDB" id="10266330at2759"/>
<gene>
    <name evidence="1" type="ORF">CcCBS67573_g09525</name>
</gene>
<evidence type="ECO:0000313" key="2">
    <source>
        <dbReference type="Proteomes" id="UP000320333"/>
    </source>
</evidence>
<dbReference type="PROSITE" id="PS50896">
    <property type="entry name" value="LISH"/>
    <property type="match status" value="1"/>
</dbReference>
<protein>
    <submittedName>
        <fullName evidence="1">Uncharacterized protein</fullName>
    </submittedName>
</protein>
<dbReference type="InterPro" id="IPR006594">
    <property type="entry name" value="LisH"/>
</dbReference>
<accession>A0A507DVD6</accession>